<evidence type="ECO:0000313" key="6">
    <source>
        <dbReference type="Proteomes" id="UP000319143"/>
    </source>
</evidence>
<reference evidence="5 6" key="1">
    <citation type="submission" date="2019-02" db="EMBL/GenBank/DDBJ databases">
        <title>Deep-cultivation of Planctomycetes and their phenomic and genomic characterization uncovers novel biology.</title>
        <authorList>
            <person name="Wiegand S."/>
            <person name="Jogler M."/>
            <person name="Boedeker C."/>
            <person name="Pinto D."/>
            <person name="Vollmers J."/>
            <person name="Rivas-Marin E."/>
            <person name="Kohn T."/>
            <person name="Peeters S.H."/>
            <person name="Heuer A."/>
            <person name="Rast P."/>
            <person name="Oberbeckmann S."/>
            <person name="Bunk B."/>
            <person name="Jeske O."/>
            <person name="Meyerdierks A."/>
            <person name="Storesund J.E."/>
            <person name="Kallscheuer N."/>
            <person name="Luecker S."/>
            <person name="Lage O.M."/>
            <person name="Pohl T."/>
            <person name="Merkel B.J."/>
            <person name="Hornburger P."/>
            <person name="Mueller R.-W."/>
            <person name="Bruemmer F."/>
            <person name="Labrenz M."/>
            <person name="Spormann A.M."/>
            <person name="Op Den Camp H."/>
            <person name="Overmann J."/>
            <person name="Amann R."/>
            <person name="Jetten M.S.M."/>
            <person name="Mascher T."/>
            <person name="Medema M.H."/>
            <person name="Devos D.P."/>
            <person name="Kaster A.-K."/>
            <person name="Ovreas L."/>
            <person name="Rohde M."/>
            <person name="Galperin M.Y."/>
            <person name="Jogler C."/>
        </authorList>
    </citation>
    <scope>NUCLEOTIDE SEQUENCE [LARGE SCALE GENOMIC DNA]</scope>
    <source>
        <strain evidence="5 6">Poly41</strain>
    </source>
</reference>
<dbReference type="RefSeq" id="WP_146531282.1">
    <property type="nucleotide sequence ID" value="NZ_SJPV01000021.1"/>
</dbReference>
<organism evidence="5 6">
    <name type="scientific">Novipirellula artificiosorum</name>
    <dbReference type="NCBI Taxonomy" id="2528016"/>
    <lineage>
        <taxon>Bacteria</taxon>
        <taxon>Pseudomonadati</taxon>
        <taxon>Planctomycetota</taxon>
        <taxon>Planctomycetia</taxon>
        <taxon>Pirellulales</taxon>
        <taxon>Pirellulaceae</taxon>
        <taxon>Novipirellula</taxon>
    </lineage>
</organism>
<dbReference type="PANTHER" id="PTHR48081">
    <property type="entry name" value="AB HYDROLASE SUPERFAMILY PROTEIN C4A8.06C"/>
    <property type="match status" value="1"/>
</dbReference>
<dbReference type="SUPFAM" id="SSF53474">
    <property type="entry name" value="alpha/beta-Hydrolases"/>
    <property type="match status" value="1"/>
</dbReference>
<proteinExistence type="inferred from homology"/>
<dbReference type="AlphaFoldDB" id="A0A5C6D1A1"/>
<dbReference type="Proteomes" id="UP000319143">
    <property type="component" value="Unassembled WGS sequence"/>
</dbReference>
<evidence type="ECO:0000256" key="1">
    <source>
        <dbReference type="ARBA" id="ARBA00010515"/>
    </source>
</evidence>
<evidence type="ECO:0000256" key="3">
    <source>
        <dbReference type="SAM" id="MobiDB-lite"/>
    </source>
</evidence>
<evidence type="ECO:0000256" key="2">
    <source>
        <dbReference type="ARBA" id="ARBA00022801"/>
    </source>
</evidence>
<dbReference type="PROSITE" id="PS00018">
    <property type="entry name" value="EF_HAND_1"/>
    <property type="match status" value="1"/>
</dbReference>
<dbReference type="InterPro" id="IPR018247">
    <property type="entry name" value="EF_Hand_1_Ca_BS"/>
</dbReference>
<accession>A0A5C6D1A1</accession>
<comment type="similarity">
    <text evidence="1">Belongs to the 'GDXG' lipolytic enzyme family.</text>
</comment>
<gene>
    <name evidence="5" type="primary">lip2_2</name>
    <name evidence="5" type="ORF">Poly41_66070</name>
</gene>
<dbReference type="EMBL" id="SJPV01000021">
    <property type="protein sequence ID" value="TWU30702.1"/>
    <property type="molecule type" value="Genomic_DNA"/>
</dbReference>
<dbReference type="OrthoDB" id="9815425at2"/>
<dbReference type="Pfam" id="PF20434">
    <property type="entry name" value="BD-FAE"/>
    <property type="match status" value="1"/>
</dbReference>
<dbReference type="InterPro" id="IPR050300">
    <property type="entry name" value="GDXG_lipolytic_enzyme"/>
</dbReference>
<protein>
    <submittedName>
        <fullName evidence="5">Lipase 2</fullName>
        <ecNumber evidence="5">3.1.1.3</ecNumber>
    </submittedName>
</protein>
<keyword evidence="2 5" id="KW-0378">Hydrolase</keyword>
<dbReference type="GO" id="GO:0004806">
    <property type="term" value="F:triacylglycerol lipase activity"/>
    <property type="evidence" value="ECO:0007669"/>
    <property type="project" value="UniProtKB-EC"/>
</dbReference>
<sequence>MKTTNHATNRALYSNPKPRTQLTIVTFAALIGLTSASVIEVNAQEKTMPGATSIKLPRPRTQDIRDLIKKLPQAGRKEAIAAFYEQIGKPYLNKTRHQPTYRPPAMKDADTWEFVFKKVPGRDLKLFVDYPEDWRAGDQRPAIILWHGGGFTQGDAGQFYHQANYFTQRGAVCFRPEYRIRDVDHTLPVFAVEDGISAVRWIKKRAEEFGIDPEKVAVGGGSAGGCMAGAVGTVDADKLAALGFFGKEDDQTIDTKVAAMILYNPFLDFFEPTHPRQIEEECLFLGKDPEDYREALHAISAIENVTKDSPPNIILFGTKDAFYVSALRWIVKCRKLGTVCHDFVYKGEVHSWYNNSPHLEYTTHNVNEFLIDIGFLDRQPVVPMPHKEINDNRSEIQEEKYGGKKDWDEIPMYRKYVEDHSITLIPYKHYEQQAQEPAKPLSGRLARQDANSDGRLQANELPAELRDEILGELDKDKNNVIEGPEIEALIEKYFRSRK</sequence>
<feature type="region of interest" description="Disordered" evidence="3">
    <location>
        <begin position="435"/>
        <end position="460"/>
    </location>
</feature>
<dbReference type="InterPro" id="IPR049492">
    <property type="entry name" value="BD-FAE-like_dom"/>
</dbReference>
<dbReference type="PANTHER" id="PTHR48081:SF30">
    <property type="entry name" value="ACETYL-HYDROLASE LIPR-RELATED"/>
    <property type="match status" value="1"/>
</dbReference>
<dbReference type="InterPro" id="IPR029058">
    <property type="entry name" value="AB_hydrolase_fold"/>
</dbReference>
<feature type="domain" description="BD-FAE-like" evidence="4">
    <location>
        <begin position="138"/>
        <end position="321"/>
    </location>
</feature>
<dbReference type="EC" id="3.1.1.3" evidence="5"/>
<dbReference type="Gene3D" id="3.40.50.1820">
    <property type="entry name" value="alpha/beta hydrolase"/>
    <property type="match status" value="1"/>
</dbReference>
<keyword evidence="6" id="KW-1185">Reference proteome</keyword>
<evidence type="ECO:0000259" key="4">
    <source>
        <dbReference type="Pfam" id="PF20434"/>
    </source>
</evidence>
<comment type="caution">
    <text evidence="5">The sequence shown here is derived from an EMBL/GenBank/DDBJ whole genome shotgun (WGS) entry which is preliminary data.</text>
</comment>
<evidence type="ECO:0000313" key="5">
    <source>
        <dbReference type="EMBL" id="TWU30702.1"/>
    </source>
</evidence>
<name>A0A5C6D1A1_9BACT</name>